<sequence length="71" mass="8248">VHPAARYEKDTGRVRSVIWVNERLDTNNWEIINVPRTNNMSAIRLQGGYRQLAIFNIYNACDHNGVQNHLN</sequence>
<dbReference type="OrthoDB" id="2840473at2759"/>
<comment type="caution">
    <text evidence="1">The sequence shown here is derived from an EMBL/GenBank/DDBJ whole genome shotgun (WGS) entry which is preliminary data.</text>
</comment>
<keyword evidence="2" id="KW-1185">Reference proteome</keyword>
<dbReference type="EMBL" id="MU154017">
    <property type="protein sequence ID" value="KAF9439541.1"/>
    <property type="molecule type" value="Genomic_DNA"/>
</dbReference>
<feature type="non-terminal residue" evidence="1">
    <location>
        <position position="1"/>
    </location>
</feature>
<protein>
    <submittedName>
        <fullName evidence="1">Uncharacterized protein</fullName>
    </submittedName>
</protein>
<dbReference type="Proteomes" id="UP000807342">
    <property type="component" value="Unassembled WGS sequence"/>
</dbReference>
<gene>
    <name evidence="1" type="ORF">P691DRAFT_690450</name>
</gene>
<reference evidence="1" key="1">
    <citation type="submission" date="2020-11" db="EMBL/GenBank/DDBJ databases">
        <authorList>
            <consortium name="DOE Joint Genome Institute"/>
            <person name="Ahrendt S."/>
            <person name="Riley R."/>
            <person name="Andreopoulos W."/>
            <person name="Labutti K."/>
            <person name="Pangilinan J."/>
            <person name="Ruiz-Duenas F.J."/>
            <person name="Barrasa J.M."/>
            <person name="Sanchez-Garcia M."/>
            <person name="Camarero S."/>
            <person name="Miyauchi S."/>
            <person name="Serrano A."/>
            <person name="Linde D."/>
            <person name="Babiker R."/>
            <person name="Drula E."/>
            <person name="Ayuso-Fernandez I."/>
            <person name="Pacheco R."/>
            <person name="Padilla G."/>
            <person name="Ferreira P."/>
            <person name="Barriuso J."/>
            <person name="Kellner H."/>
            <person name="Castanera R."/>
            <person name="Alfaro M."/>
            <person name="Ramirez L."/>
            <person name="Pisabarro A.G."/>
            <person name="Kuo A."/>
            <person name="Tritt A."/>
            <person name="Lipzen A."/>
            <person name="He G."/>
            <person name="Yan M."/>
            <person name="Ng V."/>
            <person name="Cullen D."/>
            <person name="Martin F."/>
            <person name="Rosso M.-N."/>
            <person name="Henrissat B."/>
            <person name="Hibbett D."/>
            <person name="Martinez A.T."/>
            <person name="Grigoriev I.V."/>
        </authorList>
    </citation>
    <scope>NUCLEOTIDE SEQUENCE</scope>
    <source>
        <strain evidence="1">MF-IS2</strain>
    </source>
</reference>
<evidence type="ECO:0000313" key="2">
    <source>
        <dbReference type="Proteomes" id="UP000807342"/>
    </source>
</evidence>
<proteinExistence type="predicted"/>
<accession>A0A9P5WXA2</accession>
<organism evidence="1 2">
    <name type="scientific">Macrolepiota fuliginosa MF-IS2</name>
    <dbReference type="NCBI Taxonomy" id="1400762"/>
    <lineage>
        <taxon>Eukaryota</taxon>
        <taxon>Fungi</taxon>
        <taxon>Dikarya</taxon>
        <taxon>Basidiomycota</taxon>
        <taxon>Agaricomycotina</taxon>
        <taxon>Agaricomycetes</taxon>
        <taxon>Agaricomycetidae</taxon>
        <taxon>Agaricales</taxon>
        <taxon>Agaricineae</taxon>
        <taxon>Agaricaceae</taxon>
        <taxon>Macrolepiota</taxon>
    </lineage>
</organism>
<evidence type="ECO:0000313" key="1">
    <source>
        <dbReference type="EMBL" id="KAF9439541.1"/>
    </source>
</evidence>
<dbReference type="AlphaFoldDB" id="A0A9P5WXA2"/>
<name>A0A9P5WXA2_9AGAR</name>